<keyword evidence="3 9" id="KW-0812">Transmembrane</keyword>
<feature type="transmembrane region" description="Helical" evidence="9">
    <location>
        <begin position="203"/>
        <end position="224"/>
    </location>
</feature>
<keyword evidence="5 9" id="KW-0653">Protein transport</keyword>
<evidence type="ECO:0000256" key="1">
    <source>
        <dbReference type="ARBA" id="ARBA00009727"/>
    </source>
</evidence>
<feature type="non-terminal residue" evidence="11">
    <location>
        <position position="306"/>
    </location>
</feature>
<dbReference type="PANTHER" id="PTHR14083:SF0">
    <property type="entry name" value="YIP1D-INTERACTING FACTOR 1, ISOFORM C"/>
    <property type="match status" value="1"/>
</dbReference>
<dbReference type="GO" id="GO:0030134">
    <property type="term" value="C:COPII-coated ER to Golgi transport vesicle"/>
    <property type="evidence" value="ECO:0007669"/>
    <property type="project" value="TreeGrafter"/>
</dbReference>
<keyword evidence="7 9" id="KW-0333">Golgi apparatus</keyword>
<accession>A0A1E3QRR0</accession>
<dbReference type="GeneID" id="30149142"/>
<keyword evidence="4 9" id="KW-0256">Endoplasmic reticulum</keyword>
<dbReference type="OrthoDB" id="337750at2759"/>
<evidence type="ECO:0000256" key="8">
    <source>
        <dbReference type="ARBA" id="ARBA00023136"/>
    </source>
</evidence>
<dbReference type="Proteomes" id="UP000094336">
    <property type="component" value="Unassembled WGS sequence"/>
</dbReference>
<keyword evidence="2 9" id="KW-0813">Transport</keyword>
<evidence type="ECO:0000256" key="10">
    <source>
        <dbReference type="SAM" id="MobiDB-lite"/>
    </source>
</evidence>
<proteinExistence type="inferred from homology"/>
<evidence type="ECO:0000256" key="5">
    <source>
        <dbReference type="ARBA" id="ARBA00022927"/>
    </source>
</evidence>
<comment type="function">
    <text evidence="9">Has a role in transport between endoplasmic reticulum and Golgi.</text>
</comment>
<protein>
    <recommendedName>
        <fullName evidence="9">Protein YIF1</fullName>
    </recommendedName>
</protein>
<dbReference type="GO" id="GO:0005793">
    <property type="term" value="C:endoplasmic reticulum-Golgi intermediate compartment"/>
    <property type="evidence" value="ECO:0007669"/>
    <property type="project" value="UniProtKB-UniRule"/>
</dbReference>
<evidence type="ECO:0000256" key="9">
    <source>
        <dbReference type="RuleBase" id="RU368073"/>
    </source>
</evidence>
<feature type="compositionally biased region" description="Low complexity" evidence="10">
    <location>
        <begin position="17"/>
        <end position="39"/>
    </location>
</feature>
<reference evidence="12" key="1">
    <citation type="submission" date="2016-05" db="EMBL/GenBank/DDBJ databases">
        <title>Comparative genomics of biotechnologically important yeasts.</title>
        <authorList>
            <consortium name="DOE Joint Genome Institute"/>
            <person name="Riley R."/>
            <person name="Haridas S."/>
            <person name="Wolfe K.H."/>
            <person name="Lopes M.R."/>
            <person name="Hittinger C.T."/>
            <person name="Goker M."/>
            <person name="Salamov A."/>
            <person name="Wisecaver J."/>
            <person name="Long T.M."/>
            <person name="Aerts A.L."/>
            <person name="Barry K."/>
            <person name="Choi C."/>
            <person name="Clum A."/>
            <person name="Coughlan A.Y."/>
            <person name="Deshpande S."/>
            <person name="Douglass A.P."/>
            <person name="Hanson S.J."/>
            <person name="Klenk H.-P."/>
            <person name="Labutti K."/>
            <person name="Lapidus A."/>
            <person name="Lindquist E."/>
            <person name="Lipzen A."/>
            <person name="Meier-Kolthoff J.P."/>
            <person name="Ohm R.A."/>
            <person name="Otillar R.P."/>
            <person name="Pangilinan J."/>
            <person name="Peng Y."/>
            <person name="Rokas A."/>
            <person name="Rosa C.A."/>
            <person name="Scheuner C."/>
            <person name="Sibirny A.A."/>
            <person name="Slot J.C."/>
            <person name="Stielow J.B."/>
            <person name="Sun H."/>
            <person name="Kurtzman C.P."/>
            <person name="Blackwell M."/>
            <person name="Grigoriev I.V."/>
            <person name="Jeffries T.W."/>
        </authorList>
    </citation>
    <scope>NUCLEOTIDE SEQUENCE [LARGE SCALE GENOMIC DNA]</scope>
    <source>
        <strain evidence="12">NRRL Y-12698</strain>
    </source>
</reference>
<evidence type="ECO:0000313" key="12">
    <source>
        <dbReference type="Proteomes" id="UP000094336"/>
    </source>
</evidence>
<dbReference type="GO" id="GO:0015031">
    <property type="term" value="P:protein transport"/>
    <property type="evidence" value="ECO:0007669"/>
    <property type="project" value="UniProtKB-KW"/>
</dbReference>
<dbReference type="Pfam" id="PF03878">
    <property type="entry name" value="YIF1"/>
    <property type="match status" value="1"/>
</dbReference>
<name>A0A1E3QRR0_9ASCO</name>
<evidence type="ECO:0000256" key="6">
    <source>
        <dbReference type="ARBA" id="ARBA00022989"/>
    </source>
</evidence>
<evidence type="ECO:0000256" key="2">
    <source>
        <dbReference type="ARBA" id="ARBA00022448"/>
    </source>
</evidence>
<dbReference type="GO" id="GO:0005789">
    <property type="term" value="C:endoplasmic reticulum membrane"/>
    <property type="evidence" value="ECO:0007669"/>
    <property type="project" value="UniProtKB-SubCell"/>
</dbReference>
<dbReference type="GO" id="GO:0006888">
    <property type="term" value="P:endoplasmic reticulum to Golgi vesicle-mediated transport"/>
    <property type="evidence" value="ECO:0007669"/>
    <property type="project" value="UniProtKB-UniRule"/>
</dbReference>
<sequence>YGHNPNQFIDQSQQQFYPNQQQNQPQPQQQQQGLPGNPQFSNFFNDPAASMGMQFTQSAFQSSNQYISSNFNLYIARSHLESYFKISTNYVLRKIFLVLFPYRHKSWSRAVETSSSNDQSTAAFAPPLTDTNAPDLYIPLMGFVTYVLFGAVTAGARGKFHPEILGYNATSTLAFAVIDLLLLKLGIYLLADPSSSTPGVTYGALWDLVALTNYKYVSLIAISILHKVLGLDNKFFAKWAVFGIVFVGWALFLLRSLRDVVLPPSSTGATMYGNGFGNSSSKGRKVKVQFLFVYCFVGEFFIFWFL</sequence>
<dbReference type="GO" id="GO:0000139">
    <property type="term" value="C:Golgi membrane"/>
    <property type="evidence" value="ECO:0007669"/>
    <property type="project" value="UniProtKB-SubCell"/>
</dbReference>
<comment type="subcellular location">
    <subcellularLocation>
        <location evidence="9">Endoplasmic reticulum membrane</location>
        <topology evidence="9">Multi-pass membrane protein</topology>
    </subcellularLocation>
    <subcellularLocation>
        <location evidence="9">Golgi apparatus membrane</location>
        <topology evidence="9">Multi-pass membrane protein</topology>
    </subcellularLocation>
</comment>
<feature type="region of interest" description="Disordered" evidence="10">
    <location>
        <begin position="17"/>
        <end position="41"/>
    </location>
</feature>
<feature type="transmembrane region" description="Helical" evidence="9">
    <location>
        <begin position="167"/>
        <end position="191"/>
    </location>
</feature>
<evidence type="ECO:0000256" key="7">
    <source>
        <dbReference type="ARBA" id="ARBA00023034"/>
    </source>
</evidence>
<dbReference type="InterPro" id="IPR005578">
    <property type="entry name" value="Yif1_fam"/>
</dbReference>
<evidence type="ECO:0000256" key="3">
    <source>
        <dbReference type="ARBA" id="ARBA00022692"/>
    </source>
</evidence>
<feature type="non-terminal residue" evidence="11">
    <location>
        <position position="1"/>
    </location>
</feature>
<keyword evidence="6 9" id="KW-1133">Transmembrane helix</keyword>
<dbReference type="RefSeq" id="XP_018985678.1">
    <property type="nucleotide sequence ID" value="XM_019131289.1"/>
</dbReference>
<dbReference type="AlphaFoldDB" id="A0A1E3QRR0"/>
<keyword evidence="12" id="KW-1185">Reference proteome</keyword>
<gene>
    <name evidence="11" type="ORF">BABINDRAFT_22519</name>
</gene>
<feature type="transmembrane region" description="Helical" evidence="9">
    <location>
        <begin position="136"/>
        <end position="155"/>
    </location>
</feature>
<dbReference type="EMBL" id="KV454430">
    <property type="protein sequence ID" value="ODQ80350.1"/>
    <property type="molecule type" value="Genomic_DNA"/>
</dbReference>
<feature type="transmembrane region" description="Helical" evidence="9">
    <location>
        <begin position="288"/>
        <end position="305"/>
    </location>
</feature>
<organism evidence="11 12">
    <name type="scientific">Babjeviella inositovora NRRL Y-12698</name>
    <dbReference type="NCBI Taxonomy" id="984486"/>
    <lineage>
        <taxon>Eukaryota</taxon>
        <taxon>Fungi</taxon>
        <taxon>Dikarya</taxon>
        <taxon>Ascomycota</taxon>
        <taxon>Saccharomycotina</taxon>
        <taxon>Pichiomycetes</taxon>
        <taxon>Serinales incertae sedis</taxon>
        <taxon>Babjeviella</taxon>
    </lineage>
</organism>
<evidence type="ECO:0000313" key="11">
    <source>
        <dbReference type="EMBL" id="ODQ80350.1"/>
    </source>
</evidence>
<feature type="transmembrane region" description="Helical" evidence="9">
    <location>
        <begin position="236"/>
        <end position="254"/>
    </location>
</feature>
<dbReference type="STRING" id="984486.A0A1E3QRR0"/>
<comment type="similarity">
    <text evidence="1 9">Belongs to the YIF1 family.</text>
</comment>
<evidence type="ECO:0000256" key="4">
    <source>
        <dbReference type="ARBA" id="ARBA00022824"/>
    </source>
</evidence>
<dbReference type="PANTHER" id="PTHR14083">
    <property type="entry name" value="YIP1 INTERACTING FACTOR HOMOLOG YIF1 PROTEIN"/>
    <property type="match status" value="1"/>
</dbReference>
<keyword evidence="8 9" id="KW-0472">Membrane</keyword>